<keyword evidence="1" id="KW-0812">Transmembrane</keyword>
<evidence type="ECO:0000313" key="2">
    <source>
        <dbReference type="EMBL" id="RDX01226.1"/>
    </source>
</evidence>
<dbReference type="RefSeq" id="WP_115753476.1">
    <property type="nucleotide sequence ID" value="NZ_LARY01000002.1"/>
</dbReference>
<comment type="caution">
    <text evidence="2">The sequence shown here is derived from an EMBL/GenBank/DDBJ whole genome shotgun (WGS) entry which is preliminary data.</text>
</comment>
<proteinExistence type="predicted"/>
<name>A0A3D8TTS6_9LIST</name>
<keyword evidence="3" id="KW-1185">Reference proteome</keyword>
<feature type="transmembrane region" description="Helical" evidence="1">
    <location>
        <begin position="31"/>
        <end position="48"/>
    </location>
</feature>
<evidence type="ECO:0000313" key="3">
    <source>
        <dbReference type="Proteomes" id="UP000257055"/>
    </source>
</evidence>
<dbReference type="Proteomes" id="UP000257055">
    <property type="component" value="Unassembled WGS sequence"/>
</dbReference>
<keyword evidence="1" id="KW-1133">Transmembrane helix</keyword>
<gene>
    <name evidence="2" type="ORF">UR08_09830</name>
</gene>
<sequence length="62" mass="7091">MHKSVIGKAMLTLLTISMFLFLVLRKYNWEIVVAGIVVTILVIVIWSFKEIDILKISKEGVE</sequence>
<dbReference type="EMBL" id="LARY01000002">
    <property type="protein sequence ID" value="RDX01226.1"/>
    <property type="molecule type" value="Genomic_DNA"/>
</dbReference>
<organism evidence="2 3">
    <name type="scientific">Listeria kieliensis</name>
    <dbReference type="NCBI Taxonomy" id="1621700"/>
    <lineage>
        <taxon>Bacteria</taxon>
        <taxon>Bacillati</taxon>
        <taxon>Bacillota</taxon>
        <taxon>Bacilli</taxon>
        <taxon>Bacillales</taxon>
        <taxon>Listeriaceae</taxon>
        <taxon>Listeria</taxon>
    </lineage>
</organism>
<keyword evidence="1" id="KW-0472">Membrane</keyword>
<accession>A0A3D8TTS6</accession>
<feature type="transmembrane region" description="Helical" evidence="1">
    <location>
        <begin position="6"/>
        <end position="24"/>
    </location>
</feature>
<protein>
    <submittedName>
        <fullName evidence="2">Uncharacterized protein</fullName>
    </submittedName>
</protein>
<dbReference type="AlphaFoldDB" id="A0A3D8TTS6"/>
<reference evidence="3" key="1">
    <citation type="submission" date="2015-04" db="EMBL/GenBank/DDBJ databases">
        <authorList>
            <person name="Schardt J."/>
            <person name="Mueller-Herbst S."/>
            <person name="Scherer S."/>
            <person name="Huptas C."/>
        </authorList>
    </citation>
    <scope>NUCLEOTIDE SEQUENCE [LARGE SCALE GENOMIC DNA]</scope>
    <source>
        <strain evidence="3">Kiel-L1</strain>
    </source>
</reference>
<evidence type="ECO:0000256" key="1">
    <source>
        <dbReference type="SAM" id="Phobius"/>
    </source>
</evidence>